<keyword evidence="3" id="KW-1185">Reference proteome</keyword>
<dbReference type="Proteomes" id="UP000557566">
    <property type="component" value="Unassembled WGS sequence"/>
</dbReference>
<dbReference type="OrthoDB" id="4926652at2759"/>
<keyword evidence="1" id="KW-0175">Coiled coil</keyword>
<sequence length="150" mass="16438">MEQVLDQPDFSRVAHDLRDAADHFERCGNLPAVDGGARLMQRMDAILEQLTLLNRKVDGLDRRMTVAERNGVARMENSSAMRPDAGLAPLFSLQTGDEIPGCPSTMEEAGALPARDVDRILRQLGASTVGSVQDRRRRLLLAFGVAIRAV</sequence>
<comment type="caution">
    <text evidence="2">The sequence shown here is derived from an EMBL/GenBank/DDBJ whole genome shotgun (WGS) entry which is preliminary data.</text>
</comment>
<proteinExistence type="predicted"/>
<reference evidence="2 3" key="1">
    <citation type="journal article" date="2020" name="Genome Biol. Evol.">
        <title>A new high-quality draft genome assembly of the Chinese cordyceps Ophiocordyceps sinensis.</title>
        <authorList>
            <person name="Shu R."/>
            <person name="Zhang J."/>
            <person name="Meng Q."/>
            <person name="Zhang H."/>
            <person name="Zhou G."/>
            <person name="Li M."/>
            <person name="Wu P."/>
            <person name="Zhao Y."/>
            <person name="Chen C."/>
            <person name="Qin Q."/>
        </authorList>
    </citation>
    <scope>NUCLEOTIDE SEQUENCE [LARGE SCALE GENOMIC DNA]</scope>
    <source>
        <strain evidence="2 3">IOZ07</strain>
    </source>
</reference>
<evidence type="ECO:0000256" key="1">
    <source>
        <dbReference type="SAM" id="Coils"/>
    </source>
</evidence>
<protein>
    <submittedName>
        <fullName evidence="2">Uncharacterized protein</fullName>
    </submittedName>
</protein>
<dbReference type="EMBL" id="JAAVMX010000001">
    <property type="protein sequence ID" value="KAF4513228.1"/>
    <property type="molecule type" value="Genomic_DNA"/>
</dbReference>
<name>A0A8H4V9T8_9HYPO</name>
<organism evidence="2 3">
    <name type="scientific">Ophiocordyceps sinensis</name>
    <dbReference type="NCBI Taxonomy" id="72228"/>
    <lineage>
        <taxon>Eukaryota</taxon>
        <taxon>Fungi</taxon>
        <taxon>Dikarya</taxon>
        <taxon>Ascomycota</taxon>
        <taxon>Pezizomycotina</taxon>
        <taxon>Sordariomycetes</taxon>
        <taxon>Hypocreomycetidae</taxon>
        <taxon>Hypocreales</taxon>
        <taxon>Ophiocordycipitaceae</taxon>
        <taxon>Ophiocordyceps</taxon>
    </lineage>
</organism>
<evidence type="ECO:0000313" key="2">
    <source>
        <dbReference type="EMBL" id="KAF4513228.1"/>
    </source>
</evidence>
<accession>A0A8H4V9T8</accession>
<dbReference type="AlphaFoldDB" id="A0A8H4V9T8"/>
<evidence type="ECO:0000313" key="3">
    <source>
        <dbReference type="Proteomes" id="UP000557566"/>
    </source>
</evidence>
<gene>
    <name evidence="2" type="ORF">G6O67_000526</name>
</gene>
<feature type="coiled-coil region" evidence="1">
    <location>
        <begin position="43"/>
        <end position="70"/>
    </location>
</feature>